<keyword evidence="1" id="KW-0472">Membrane</keyword>
<name>A0A9X3LWZ6_9CORY</name>
<organism evidence="2 3">
    <name type="scientific">Corynebacterium meitnerae</name>
    <dbReference type="NCBI Taxonomy" id="2913498"/>
    <lineage>
        <taxon>Bacteria</taxon>
        <taxon>Bacillati</taxon>
        <taxon>Actinomycetota</taxon>
        <taxon>Actinomycetes</taxon>
        <taxon>Mycobacteriales</taxon>
        <taxon>Corynebacteriaceae</taxon>
        <taxon>Corynebacterium</taxon>
    </lineage>
</organism>
<proteinExistence type="predicted"/>
<dbReference type="RefSeq" id="WP_269965625.1">
    <property type="nucleotide sequence ID" value="NZ_JAKMUS010000009.1"/>
</dbReference>
<accession>A0A9X3LWZ6</accession>
<dbReference type="EMBL" id="JAKMUS010000009">
    <property type="protein sequence ID" value="MCZ9294203.1"/>
    <property type="molecule type" value="Genomic_DNA"/>
</dbReference>
<dbReference type="Proteomes" id="UP001146468">
    <property type="component" value="Unassembled WGS sequence"/>
</dbReference>
<dbReference type="AlphaFoldDB" id="A0A9X3LWZ6"/>
<keyword evidence="1" id="KW-0812">Transmembrane</keyword>
<comment type="caution">
    <text evidence="2">The sequence shown here is derived from an EMBL/GenBank/DDBJ whole genome shotgun (WGS) entry which is preliminary data.</text>
</comment>
<feature type="transmembrane region" description="Helical" evidence="1">
    <location>
        <begin position="21"/>
        <end position="41"/>
    </location>
</feature>
<feature type="transmembrane region" description="Helical" evidence="1">
    <location>
        <begin position="47"/>
        <end position="63"/>
    </location>
</feature>
<reference evidence="2" key="1">
    <citation type="submission" date="2022-02" db="EMBL/GenBank/DDBJ databases">
        <title>Corynebacterium sp. from urogenital microbiome.</title>
        <authorList>
            <person name="Cappelli E.A."/>
            <person name="Ribeiro T.G."/>
            <person name="Peixe L."/>
        </authorList>
    </citation>
    <scope>NUCLEOTIDE SEQUENCE</scope>
    <source>
        <strain evidence="2">C8Ua_172</strain>
    </source>
</reference>
<protein>
    <submittedName>
        <fullName evidence="2">Uncharacterized protein</fullName>
    </submittedName>
</protein>
<keyword evidence="3" id="KW-1185">Reference proteome</keyword>
<evidence type="ECO:0000313" key="2">
    <source>
        <dbReference type="EMBL" id="MCZ9294203.1"/>
    </source>
</evidence>
<keyword evidence="1" id="KW-1133">Transmembrane helix</keyword>
<evidence type="ECO:0000313" key="3">
    <source>
        <dbReference type="Proteomes" id="UP001146468"/>
    </source>
</evidence>
<sequence>MNPHDQPQQQPQPRTDFTPGEARAGIAWISVGALVALLVEVGSLDKLWGIPAIIAAAVLGGVGTKTGRLWTSKSIIALVPTFTWLAGLALLYVGPDVTRELLRTHYIPALLLLAAGVAGGVWPLLRAK</sequence>
<feature type="transmembrane region" description="Helical" evidence="1">
    <location>
        <begin position="75"/>
        <end position="94"/>
    </location>
</feature>
<evidence type="ECO:0000256" key="1">
    <source>
        <dbReference type="SAM" id="Phobius"/>
    </source>
</evidence>
<feature type="transmembrane region" description="Helical" evidence="1">
    <location>
        <begin position="106"/>
        <end position="125"/>
    </location>
</feature>
<gene>
    <name evidence="2" type="ORF">L8U60_06855</name>
</gene>